<dbReference type="Proteomes" id="UP000256650">
    <property type="component" value="Unassembled WGS sequence"/>
</dbReference>
<reference evidence="4 5" key="1">
    <citation type="submission" date="2018-04" db="EMBL/GenBank/DDBJ databases">
        <title>Novel Campyloabacter and Helicobacter Species and Strains.</title>
        <authorList>
            <person name="Mannion A.J."/>
            <person name="Shen Z."/>
            <person name="Fox J.G."/>
        </authorList>
    </citation>
    <scope>NUCLEOTIDE SEQUENCE [LARGE SCALE GENOMIC DNA]</scope>
    <source>
        <strain evidence="4 5">MIT 99-5101</strain>
    </source>
</reference>
<evidence type="ECO:0000256" key="2">
    <source>
        <dbReference type="ARBA" id="ARBA00022977"/>
    </source>
</evidence>
<dbReference type="OrthoDB" id="5347413at2"/>
<dbReference type="GeneID" id="82535464"/>
<accession>A0A3D8IF07</accession>
<gene>
    <name evidence="4" type="ORF">CQA43_04090</name>
</gene>
<dbReference type="AlphaFoldDB" id="A0A3D8IF07"/>
<dbReference type="InterPro" id="IPR022998">
    <property type="entry name" value="ThiamineP_synth_TenI"/>
</dbReference>
<dbReference type="GO" id="GO:0004789">
    <property type="term" value="F:thiamine-phosphate diphosphorylase activity"/>
    <property type="evidence" value="ECO:0007669"/>
    <property type="project" value="TreeGrafter"/>
</dbReference>
<dbReference type="InterPro" id="IPR036206">
    <property type="entry name" value="ThiamineP_synth_sf"/>
</dbReference>
<dbReference type="CDD" id="cd00564">
    <property type="entry name" value="TMP_TenI"/>
    <property type="match status" value="1"/>
</dbReference>
<keyword evidence="5" id="KW-1185">Reference proteome</keyword>
<dbReference type="PANTHER" id="PTHR20857">
    <property type="entry name" value="THIAMINE-PHOSPHATE PYROPHOSPHORYLASE"/>
    <property type="match status" value="1"/>
</dbReference>
<keyword evidence="2" id="KW-0784">Thiamine biosynthesis</keyword>
<sequence length="188" mass="21148">MRKPIKAYLITEPTLYPKTPSEFHDFYIRILQKHSIDFAAYRDKESHFSPALMEVFLNLNRSYGISSLLNSNLDLALEFGFDGVHCNGTQIRQIKAAREKLPLVFFSAHSLQEIQEADKQGANGITISPIFKTPNKGTPLGIDFLNSIEPKNLKAELFALGGIITQAQLQEIATTKIQNFASIRYFLG</sequence>
<dbReference type="EMBL" id="NXLS01000003">
    <property type="protein sequence ID" value="RDU63314.1"/>
    <property type="molecule type" value="Genomic_DNA"/>
</dbReference>
<dbReference type="RefSeq" id="WP_115551342.1">
    <property type="nucleotide sequence ID" value="NZ_CAOOSM010000001.1"/>
</dbReference>
<evidence type="ECO:0000259" key="3">
    <source>
        <dbReference type="Pfam" id="PF02581"/>
    </source>
</evidence>
<evidence type="ECO:0000256" key="1">
    <source>
        <dbReference type="ARBA" id="ARBA00004948"/>
    </source>
</evidence>
<dbReference type="GO" id="GO:0009228">
    <property type="term" value="P:thiamine biosynthetic process"/>
    <property type="evidence" value="ECO:0007669"/>
    <property type="project" value="UniProtKB-KW"/>
</dbReference>
<dbReference type="GO" id="GO:0005737">
    <property type="term" value="C:cytoplasm"/>
    <property type="evidence" value="ECO:0007669"/>
    <property type="project" value="TreeGrafter"/>
</dbReference>
<dbReference type="PANTHER" id="PTHR20857:SF15">
    <property type="entry name" value="THIAMINE-PHOSPHATE SYNTHASE"/>
    <property type="match status" value="1"/>
</dbReference>
<proteinExistence type="predicted"/>
<comment type="pathway">
    <text evidence="1">Cofactor biosynthesis; thiamine diphosphate biosynthesis.</text>
</comment>
<evidence type="ECO:0000313" key="4">
    <source>
        <dbReference type="EMBL" id="RDU63314.1"/>
    </source>
</evidence>
<protein>
    <submittedName>
        <fullName evidence="4">Thiamine phosphate synthase</fullName>
    </submittedName>
</protein>
<evidence type="ECO:0000313" key="5">
    <source>
        <dbReference type="Proteomes" id="UP000256650"/>
    </source>
</evidence>
<name>A0A3D8IF07_9HELI</name>
<comment type="caution">
    <text evidence="4">The sequence shown here is derived from an EMBL/GenBank/DDBJ whole genome shotgun (WGS) entry which is preliminary data.</text>
</comment>
<dbReference type="Pfam" id="PF02581">
    <property type="entry name" value="TMP-TENI"/>
    <property type="match status" value="1"/>
</dbReference>
<feature type="domain" description="Thiamine phosphate synthase/TenI" evidence="3">
    <location>
        <begin position="8"/>
        <end position="184"/>
    </location>
</feature>
<organism evidence="4 5">
    <name type="scientific">Helicobacter ganmani</name>
    <dbReference type="NCBI Taxonomy" id="60246"/>
    <lineage>
        <taxon>Bacteria</taxon>
        <taxon>Pseudomonadati</taxon>
        <taxon>Campylobacterota</taxon>
        <taxon>Epsilonproteobacteria</taxon>
        <taxon>Campylobacterales</taxon>
        <taxon>Helicobacteraceae</taxon>
        <taxon>Helicobacter</taxon>
    </lineage>
</organism>
<dbReference type="Gene3D" id="3.20.20.70">
    <property type="entry name" value="Aldolase class I"/>
    <property type="match status" value="1"/>
</dbReference>
<dbReference type="InterPro" id="IPR013785">
    <property type="entry name" value="Aldolase_TIM"/>
</dbReference>
<dbReference type="SUPFAM" id="SSF51391">
    <property type="entry name" value="Thiamin phosphate synthase"/>
    <property type="match status" value="1"/>
</dbReference>